<dbReference type="InterPro" id="IPR029058">
    <property type="entry name" value="AB_hydrolase_fold"/>
</dbReference>
<protein>
    <submittedName>
        <fullName evidence="3">Esterase/deacetylase</fullName>
    </submittedName>
</protein>
<dbReference type="PANTHER" id="PTHR48081:SF8">
    <property type="entry name" value="ALPHA_BETA HYDROLASE FOLD-3 DOMAIN-CONTAINING PROTEIN-RELATED"/>
    <property type="match status" value="1"/>
</dbReference>
<gene>
    <name evidence="3" type="ORF">EJ08DRAFT_737125</name>
</gene>
<evidence type="ECO:0000259" key="2">
    <source>
        <dbReference type="Pfam" id="PF07859"/>
    </source>
</evidence>
<feature type="domain" description="Alpha/beta hydrolase fold-3" evidence="2">
    <location>
        <begin position="143"/>
        <end position="266"/>
    </location>
</feature>
<evidence type="ECO:0000256" key="1">
    <source>
        <dbReference type="ARBA" id="ARBA00022801"/>
    </source>
</evidence>
<keyword evidence="1" id="KW-0378">Hydrolase</keyword>
<name>A0A9P4NJV9_9PEZI</name>
<dbReference type="SUPFAM" id="SSF53474">
    <property type="entry name" value="alpha/beta-Hydrolases"/>
    <property type="match status" value="1"/>
</dbReference>
<dbReference type="OrthoDB" id="408631at2759"/>
<dbReference type="AlphaFoldDB" id="A0A9P4NJV9"/>
<dbReference type="Proteomes" id="UP000800235">
    <property type="component" value="Unassembled WGS sequence"/>
</dbReference>
<dbReference type="Gene3D" id="3.40.50.1820">
    <property type="entry name" value="alpha/beta hydrolase"/>
    <property type="match status" value="2"/>
</dbReference>
<evidence type="ECO:0000313" key="4">
    <source>
        <dbReference type="Proteomes" id="UP000800235"/>
    </source>
</evidence>
<dbReference type="EMBL" id="MU007075">
    <property type="protein sequence ID" value="KAF2424428.1"/>
    <property type="molecule type" value="Genomic_DNA"/>
</dbReference>
<dbReference type="Pfam" id="PF07859">
    <property type="entry name" value="Abhydrolase_3"/>
    <property type="match status" value="2"/>
</dbReference>
<reference evidence="3" key="1">
    <citation type="journal article" date="2020" name="Stud. Mycol.">
        <title>101 Dothideomycetes genomes: a test case for predicting lifestyles and emergence of pathogens.</title>
        <authorList>
            <person name="Haridas S."/>
            <person name="Albert R."/>
            <person name="Binder M."/>
            <person name="Bloem J."/>
            <person name="Labutti K."/>
            <person name="Salamov A."/>
            <person name="Andreopoulos B."/>
            <person name="Baker S."/>
            <person name="Barry K."/>
            <person name="Bills G."/>
            <person name="Bluhm B."/>
            <person name="Cannon C."/>
            <person name="Castanera R."/>
            <person name="Culley D."/>
            <person name="Daum C."/>
            <person name="Ezra D."/>
            <person name="Gonzalez J."/>
            <person name="Henrissat B."/>
            <person name="Kuo A."/>
            <person name="Liang C."/>
            <person name="Lipzen A."/>
            <person name="Lutzoni F."/>
            <person name="Magnuson J."/>
            <person name="Mondo S."/>
            <person name="Nolan M."/>
            <person name="Ohm R."/>
            <person name="Pangilinan J."/>
            <person name="Park H.-J."/>
            <person name="Ramirez L."/>
            <person name="Alfaro M."/>
            <person name="Sun H."/>
            <person name="Tritt A."/>
            <person name="Yoshinaga Y."/>
            <person name="Zwiers L.-H."/>
            <person name="Turgeon B."/>
            <person name="Goodwin S."/>
            <person name="Spatafora J."/>
            <person name="Crous P."/>
            <person name="Grigoriev I."/>
        </authorList>
    </citation>
    <scope>NUCLEOTIDE SEQUENCE</scope>
    <source>
        <strain evidence="3">CBS 130266</strain>
    </source>
</reference>
<sequence>MAEPGDDPVARIFQKTAAQMAANPNMEISTLRACLEVFHTVCTESTDVTYQEEPNAGTCKGLWEIPVAAKDSSNVILYFQGRRNLYLCNNGGGGFVTNTTSSHRRMVGHLAKASNCKALSLEYRLAPEAQFPAQIDDASNGRDSAGGNLATAVVLKLRELGEPLPAAIIGFSPWYDVEFTTGTIETNSSTDALVQKDTLANMRTMFLGDHDAKDPLANILNADPKGLPPMYLAAGGYETLLDSTTKFAEKAREVGVDVTWRTLENVGNWVQEKFGKA</sequence>
<dbReference type="GO" id="GO:0016787">
    <property type="term" value="F:hydrolase activity"/>
    <property type="evidence" value="ECO:0007669"/>
    <property type="project" value="UniProtKB-KW"/>
</dbReference>
<evidence type="ECO:0000313" key="3">
    <source>
        <dbReference type="EMBL" id="KAF2424428.1"/>
    </source>
</evidence>
<dbReference type="PANTHER" id="PTHR48081">
    <property type="entry name" value="AB HYDROLASE SUPERFAMILY PROTEIN C4A8.06C"/>
    <property type="match status" value="1"/>
</dbReference>
<comment type="caution">
    <text evidence="3">The sequence shown here is derived from an EMBL/GenBank/DDBJ whole genome shotgun (WGS) entry which is preliminary data.</text>
</comment>
<dbReference type="InterPro" id="IPR013094">
    <property type="entry name" value="AB_hydrolase_3"/>
</dbReference>
<accession>A0A9P4NJV9</accession>
<proteinExistence type="predicted"/>
<feature type="domain" description="Alpha/beta hydrolase fold-3" evidence="2">
    <location>
        <begin position="92"/>
        <end position="139"/>
    </location>
</feature>
<keyword evidence="4" id="KW-1185">Reference proteome</keyword>
<dbReference type="InterPro" id="IPR050300">
    <property type="entry name" value="GDXG_lipolytic_enzyme"/>
</dbReference>
<organism evidence="3 4">
    <name type="scientific">Tothia fuscella</name>
    <dbReference type="NCBI Taxonomy" id="1048955"/>
    <lineage>
        <taxon>Eukaryota</taxon>
        <taxon>Fungi</taxon>
        <taxon>Dikarya</taxon>
        <taxon>Ascomycota</taxon>
        <taxon>Pezizomycotina</taxon>
        <taxon>Dothideomycetes</taxon>
        <taxon>Pleosporomycetidae</taxon>
        <taxon>Venturiales</taxon>
        <taxon>Cylindrosympodiaceae</taxon>
        <taxon>Tothia</taxon>
    </lineage>
</organism>